<dbReference type="PANTHER" id="PTHR11690:SF248">
    <property type="entry name" value="PICKPOCKET 17, ISOFORM A"/>
    <property type="match status" value="1"/>
</dbReference>
<dbReference type="GO" id="GO:0015280">
    <property type="term" value="F:ligand-gated sodium channel activity"/>
    <property type="evidence" value="ECO:0007669"/>
    <property type="project" value="TreeGrafter"/>
</dbReference>
<dbReference type="OrthoDB" id="6434276at2759"/>
<keyword evidence="14" id="KW-1185">Reference proteome</keyword>
<evidence type="ECO:0000256" key="10">
    <source>
        <dbReference type="ARBA" id="ARBA00023201"/>
    </source>
</evidence>
<evidence type="ECO:0000256" key="4">
    <source>
        <dbReference type="ARBA" id="ARBA00022461"/>
    </source>
</evidence>
<keyword evidence="7" id="KW-0915">Sodium</keyword>
<proteinExistence type="inferred from homology"/>
<evidence type="ECO:0000256" key="5">
    <source>
        <dbReference type="ARBA" id="ARBA00022692"/>
    </source>
</evidence>
<sequence>MKERDRECIRMGIARSMISGTPLLLSNRRSLFPCNKVENNEDILQDIKHKDALRLQLKYYAMDEETRFQQGHNLSDFMEECLFNGRSCSATYLSHFVHHHFGNCITFNKRVQGKEPLQVSETGINSGLILQLNLRSCKSLPTVNIQGAKVIIHDPSDIPSPEEDGFIVGPGYEAVISLKQTIMRRLPFPYKDRCVDYKTEGKKYIFNKNDCVRTCIQEHHFANCGCIDHTLAVMNDLKPCNFTNMEEVCCLDDVLNNMTQSEPICDCPLPCDSIYYNEKVSVAVLSHEAFFKKENTLSRVYSKQVFKDRILRLNVFYLSLERHIYEQQPKYKVSEFLSNLGNQFGLWVGISVGAVFELLEKIFLLVKYIVHGISFC</sequence>
<keyword evidence="9" id="KW-0472">Membrane</keyword>
<organism evidence="13 14">
    <name type="scientific">Trichonephila clavata</name>
    <name type="common">Joro spider</name>
    <name type="synonym">Nephila clavata</name>
    <dbReference type="NCBI Taxonomy" id="2740835"/>
    <lineage>
        <taxon>Eukaryota</taxon>
        <taxon>Metazoa</taxon>
        <taxon>Ecdysozoa</taxon>
        <taxon>Arthropoda</taxon>
        <taxon>Chelicerata</taxon>
        <taxon>Arachnida</taxon>
        <taxon>Araneae</taxon>
        <taxon>Araneomorphae</taxon>
        <taxon>Entelegynae</taxon>
        <taxon>Araneoidea</taxon>
        <taxon>Nephilidae</taxon>
        <taxon>Trichonephila</taxon>
    </lineage>
</organism>
<protein>
    <submittedName>
        <fullName evidence="13">Amiloride-sensitive sodium channel subunit beta-2</fullName>
    </submittedName>
</protein>
<dbReference type="GO" id="GO:0005886">
    <property type="term" value="C:plasma membrane"/>
    <property type="evidence" value="ECO:0007669"/>
    <property type="project" value="TreeGrafter"/>
</dbReference>
<keyword evidence="10 12" id="KW-0739">Sodium transport</keyword>
<dbReference type="Proteomes" id="UP000887116">
    <property type="component" value="Unassembled WGS sequence"/>
</dbReference>
<name>A0A8X6HXS6_TRICU</name>
<dbReference type="PRINTS" id="PR01078">
    <property type="entry name" value="AMINACHANNEL"/>
</dbReference>
<evidence type="ECO:0000256" key="6">
    <source>
        <dbReference type="ARBA" id="ARBA00022989"/>
    </source>
</evidence>
<gene>
    <name evidence="13" type="primary">scnn1b-b</name>
    <name evidence="13" type="ORF">TNCT_475751</name>
</gene>
<dbReference type="Gene3D" id="2.60.470.10">
    <property type="entry name" value="Acid-sensing ion channels like domains"/>
    <property type="match status" value="1"/>
</dbReference>
<evidence type="ECO:0000256" key="9">
    <source>
        <dbReference type="ARBA" id="ARBA00023136"/>
    </source>
</evidence>
<comment type="similarity">
    <text evidence="2 12">Belongs to the amiloride-sensitive sodium channel (TC 1.A.6) family.</text>
</comment>
<accession>A0A8X6HXS6</accession>
<comment type="subcellular location">
    <subcellularLocation>
        <location evidence="1">Membrane</location>
        <topology evidence="1">Multi-pass membrane protein</topology>
    </subcellularLocation>
</comment>
<reference evidence="13" key="1">
    <citation type="submission" date="2020-07" db="EMBL/GenBank/DDBJ databases">
        <title>Multicomponent nature underlies the extraordinary mechanical properties of spider dragline silk.</title>
        <authorList>
            <person name="Kono N."/>
            <person name="Nakamura H."/>
            <person name="Mori M."/>
            <person name="Yoshida Y."/>
            <person name="Ohtoshi R."/>
            <person name="Malay A.D."/>
            <person name="Moran D.A.P."/>
            <person name="Tomita M."/>
            <person name="Numata K."/>
            <person name="Arakawa K."/>
        </authorList>
    </citation>
    <scope>NUCLEOTIDE SEQUENCE</scope>
</reference>
<evidence type="ECO:0000313" key="13">
    <source>
        <dbReference type="EMBL" id="GFR30515.1"/>
    </source>
</evidence>
<keyword evidence="5 12" id="KW-0812">Transmembrane</keyword>
<evidence type="ECO:0000256" key="7">
    <source>
        <dbReference type="ARBA" id="ARBA00023053"/>
    </source>
</evidence>
<evidence type="ECO:0000256" key="2">
    <source>
        <dbReference type="ARBA" id="ARBA00007193"/>
    </source>
</evidence>
<dbReference type="EMBL" id="BMAO01009379">
    <property type="protein sequence ID" value="GFR30515.1"/>
    <property type="molecule type" value="Genomic_DNA"/>
</dbReference>
<dbReference type="InterPro" id="IPR001873">
    <property type="entry name" value="ENaC"/>
</dbReference>
<dbReference type="AlphaFoldDB" id="A0A8X6HXS6"/>
<dbReference type="Gene3D" id="1.10.287.770">
    <property type="entry name" value="YojJ-like"/>
    <property type="match status" value="1"/>
</dbReference>
<evidence type="ECO:0000313" key="14">
    <source>
        <dbReference type="Proteomes" id="UP000887116"/>
    </source>
</evidence>
<keyword evidence="8 12" id="KW-0406">Ion transport</keyword>
<comment type="caution">
    <text evidence="13">The sequence shown here is derived from an EMBL/GenBank/DDBJ whole genome shotgun (WGS) entry which is preliminary data.</text>
</comment>
<dbReference type="PANTHER" id="PTHR11690">
    <property type="entry name" value="AMILORIDE-SENSITIVE SODIUM CHANNEL-RELATED"/>
    <property type="match status" value="1"/>
</dbReference>
<evidence type="ECO:0000256" key="1">
    <source>
        <dbReference type="ARBA" id="ARBA00004141"/>
    </source>
</evidence>
<evidence type="ECO:0000256" key="11">
    <source>
        <dbReference type="ARBA" id="ARBA00023303"/>
    </source>
</evidence>
<keyword evidence="6" id="KW-1133">Transmembrane helix</keyword>
<evidence type="ECO:0000256" key="12">
    <source>
        <dbReference type="RuleBase" id="RU000679"/>
    </source>
</evidence>
<dbReference type="Pfam" id="PF00858">
    <property type="entry name" value="ASC"/>
    <property type="match status" value="1"/>
</dbReference>
<evidence type="ECO:0000256" key="8">
    <source>
        <dbReference type="ARBA" id="ARBA00023065"/>
    </source>
</evidence>
<keyword evidence="3 12" id="KW-0813">Transport</keyword>
<keyword evidence="4 12" id="KW-0894">Sodium channel</keyword>
<keyword evidence="11 12" id="KW-0407">Ion channel</keyword>
<evidence type="ECO:0000256" key="3">
    <source>
        <dbReference type="ARBA" id="ARBA00022448"/>
    </source>
</evidence>